<dbReference type="STRING" id="880071.Fleli_0050"/>
<dbReference type="RefSeq" id="WP_014796030.1">
    <property type="nucleotide sequence ID" value="NC_018018.1"/>
</dbReference>
<sequence precursor="true">MKFQSIVFFLFFISTTFLFVQNGFSQTNSYSLSPKVDSALVRFSIFDAANKPLQTKVCFYGKNTKKTFCINEEISKANNQNEILLPNNDTYLVYSSISVLAYQIPVSDIENQFYNLAFAFPTDKADQIQPTPENALIRILPINHEKEPQKAKIILTSKKDNSIYNSHTDSTNSEGAAVFLIPTGDIYSISINGNQNYDKIEVAEQYFSKVDKYIQYEGMKIGKIQPSLDSAVFNIIYSDLEEKPAINEIFTITSKSTGKEYKTLPTDENGKAQIKIPIGDTYSIGIKYLKDFMEQEVSSDEGIYILPLEILYPSSEQIEARRKEMEEADKKREIEWKKLEKEMAALDKKNEELRLERIKKEQEEAEKAQKEYEIQVENLRLAKKLQDSLESIQRQKDIQEQIKKDKKKEEERKELAIKKEAKIKAAEAKELRDILKRNQYSWGSDTIVSKILNGKKEWKKKLFVLDVTSSMLPYIEQVKYWYSLNYAQDSTMEFYLFNDGNGMSSARKQIGITGGIYECKGCKINKLEQLITQARTAGNGGDSQENDLEAILYALKYTDGYDELVLVADNMSYARDMILIEKIGVPIRIILCGTSRFVNEQYLNIAYLTGGSVHTIEEEINDLSDMIEGKMITVSGYQYRFTKGRFFRMPKK</sequence>
<dbReference type="AlphaFoldDB" id="I4AF26"/>
<evidence type="ECO:0000313" key="2">
    <source>
        <dbReference type="EMBL" id="AFM02561.1"/>
    </source>
</evidence>
<dbReference type="Proteomes" id="UP000006054">
    <property type="component" value="Chromosome"/>
</dbReference>
<keyword evidence="1" id="KW-0175">Coiled coil</keyword>
<protein>
    <submittedName>
        <fullName evidence="2">Uncharacterized protein</fullName>
    </submittedName>
</protein>
<reference evidence="3" key="1">
    <citation type="submission" date="2012-06" db="EMBL/GenBank/DDBJ databases">
        <title>The complete genome of Flexibacter litoralis DSM 6794.</title>
        <authorList>
            <person name="Lucas S."/>
            <person name="Copeland A."/>
            <person name="Lapidus A."/>
            <person name="Glavina del Rio T."/>
            <person name="Dalin E."/>
            <person name="Tice H."/>
            <person name="Bruce D."/>
            <person name="Goodwin L."/>
            <person name="Pitluck S."/>
            <person name="Peters L."/>
            <person name="Ovchinnikova G."/>
            <person name="Lu M."/>
            <person name="Kyrpides N."/>
            <person name="Mavromatis K."/>
            <person name="Ivanova N."/>
            <person name="Brettin T."/>
            <person name="Detter J.C."/>
            <person name="Han C."/>
            <person name="Larimer F."/>
            <person name="Land M."/>
            <person name="Hauser L."/>
            <person name="Markowitz V."/>
            <person name="Cheng J.-F."/>
            <person name="Hugenholtz P."/>
            <person name="Woyke T."/>
            <person name="Wu D."/>
            <person name="Spring S."/>
            <person name="Lang E."/>
            <person name="Kopitz M."/>
            <person name="Brambilla E."/>
            <person name="Klenk H.-P."/>
            <person name="Eisen J.A."/>
        </authorList>
    </citation>
    <scope>NUCLEOTIDE SEQUENCE [LARGE SCALE GENOMIC DNA]</scope>
    <source>
        <strain evidence="3">ATCC 23117 / DSM 6794 / NBRC 15988 / NCIMB 1366 / Sio-4</strain>
    </source>
</reference>
<accession>I4AF26</accession>
<evidence type="ECO:0000313" key="3">
    <source>
        <dbReference type="Proteomes" id="UP000006054"/>
    </source>
</evidence>
<organism evidence="2 3">
    <name type="scientific">Bernardetia litoralis (strain ATCC 23117 / DSM 6794 / NBRC 15988 / NCIMB 1366 / Fx l1 / Sio-4)</name>
    <name type="common">Flexibacter litoralis</name>
    <dbReference type="NCBI Taxonomy" id="880071"/>
    <lineage>
        <taxon>Bacteria</taxon>
        <taxon>Pseudomonadati</taxon>
        <taxon>Bacteroidota</taxon>
        <taxon>Cytophagia</taxon>
        <taxon>Cytophagales</taxon>
        <taxon>Bernardetiaceae</taxon>
        <taxon>Bernardetia</taxon>
    </lineage>
</organism>
<feature type="coiled-coil region" evidence="1">
    <location>
        <begin position="336"/>
        <end position="438"/>
    </location>
</feature>
<name>I4AF26_BERLS</name>
<dbReference type="EMBL" id="CP003345">
    <property type="protein sequence ID" value="AFM02561.1"/>
    <property type="molecule type" value="Genomic_DNA"/>
</dbReference>
<dbReference type="CDD" id="cd22249">
    <property type="entry name" value="UDM1_RNF168_RNF169-like"/>
    <property type="match status" value="1"/>
</dbReference>
<keyword evidence="3" id="KW-1185">Reference proteome</keyword>
<proteinExistence type="predicted"/>
<dbReference type="eggNOG" id="COG3064">
    <property type="taxonomic scope" value="Bacteria"/>
</dbReference>
<dbReference type="PATRIC" id="fig|880071.3.peg.53"/>
<dbReference type="HOGENOM" id="CLU_448970_0_0_10"/>
<gene>
    <name evidence="2" type="ordered locus">Fleli_0050</name>
</gene>
<dbReference type="OrthoDB" id="976903at2"/>
<dbReference type="KEGG" id="fli:Fleli_0050"/>
<evidence type="ECO:0000256" key="1">
    <source>
        <dbReference type="SAM" id="Coils"/>
    </source>
</evidence>